<proteinExistence type="predicted"/>
<reference evidence="1" key="1">
    <citation type="submission" date="2019-08" db="EMBL/GenBank/DDBJ databases">
        <title>Alphabaculoviruses infecting Mamestra configurata in North America.</title>
        <authorList>
            <person name="Erlandson M.A."/>
            <person name="Baldwin D."/>
            <person name="Theilmann D.A."/>
        </authorList>
    </citation>
    <scope>NUCLEOTIDE SEQUENCE</scope>
    <source>
        <strain evidence="1">Ls</strain>
    </source>
</reference>
<dbReference type="Pfam" id="PF11077">
    <property type="entry name" value="DUF2616"/>
    <property type="match status" value="1"/>
</dbReference>
<dbReference type="InterPro" id="IPR020201">
    <property type="entry name" value="AcMNPV_Orf52"/>
</dbReference>
<name>A0A7G7Y9A4_NPVMC</name>
<organism evidence="1">
    <name type="scientific">Mamestra configurata nucleopolyhedrovirus</name>
    <name type="common">MacoNPV</name>
    <dbReference type="NCBI Taxonomy" id="207830"/>
    <lineage>
        <taxon>Viruses</taxon>
        <taxon>Viruses incertae sedis</taxon>
        <taxon>Naldaviricetes</taxon>
        <taxon>Lefavirales</taxon>
        <taxon>Baculoviridae</taxon>
        <taxon>Alphabaculovirus</taxon>
        <taxon>Alphabaculovirus maconfiguratae</taxon>
    </lineage>
</organism>
<dbReference type="EMBL" id="MN395659">
    <property type="protein sequence ID" value="QNH90950.1"/>
    <property type="molecule type" value="Genomic_DNA"/>
</dbReference>
<evidence type="ECO:0000313" key="1">
    <source>
        <dbReference type="EMBL" id="QNH90950.1"/>
    </source>
</evidence>
<sequence length="166" mass="20002">MELIKPFVKYSQLYRRTKGDDNARRLIYKNWCSEIGETRVQSVSSRNNVSCDYCYKVNDQQQQFCTQCFFPLSGNDPEFVTYCLLSVCYYETKCESLCHRNVYRQRLKIIWYEHERSDKVYEIVHSKCYQCQQINENVNAKYTYFNDEMFCNTCMFPLFVIQIQAS</sequence>
<organismHost>
    <name type="scientific">Mamestra configurata</name>
    <name type="common">bertha armyworm</name>
    <dbReference type="NCBI Taxonomy" id="174822"/>
</organismHost>
<accession>A0A7G7Y9A4</accession>
<protein>
    <submittedName>
        <fullName evidence="1">Maco-A 138</fullName>
    </submittedName>
</protein>